<dbReference type="InterPro" id="IPR005123">
    <property type="entry name" value="Oxoglu/Fe-dep_dioxygenase_dom"/>
</dbReference>
<feature type="domain" description="Fe2OG dioxygenase" evidence="7">
    <location>
        <begin position="99"/>
        <end position="193"/>
    </location>
</feature>
<name>A0A402DII6_MICAE</name>
<feature type="binding site" evidence="5">
    <location>
        <begin position="106"/>
        <end position="108"/>
    </location>
    <ligand>
        <name>2-oxoglutarate</name>
        <dbReference type="ChEBI" id="CHEBI:16810"/>
    </ligand>
</feature>
<feature type="binding site" evidence="6">
    <location>
        <position position="173"/>
    </location>
    <ligand>
        <name>Fe cation</name>
        <dbReference type="ChEBI" id="CHEBI:24875"/>
        <note>catalytic</note>
    </ligand>
</feature>
<sequence length="193" mass="22022">MTIQHFSLLNKTTRQQIIDEIHSLVLPISPLFTPKMKSGAKFNYQMTCCGDIGWISDHFGYRYSKLHPETQQPWAKFPPSLSTIIDYLKLQGYIPKNYQAQTCLINKYLAGDKLGLHQDKDEQNLTAPIISISLGASGIFQLGGMNRKDQVQEIILNPGDIMIMADEDRLRFHGFKGILKGHKRVNLTIRQVY</sequence>
<dbReference type="SUPFAM" id="SSF51197">
    <property type="entry name" value="Clavaminate synthase-like"/>
    <property type="match status" value="1"/>
</dbReference>
<dbReference type="PANTHER" id="PTHR16557">
    <property type="entry name" value="ALKYLATED DNA REPAIR PROTEIN ALKB-RELATED"/>
    <property type="match status" value="1"/>
</dbReference>
<feature type="binding site" evidence="5">
    <location>
        <position position="54"/>
    </location>
    <ligand>
        <name>substrate</name>
    </ligand>
</feature>
<dbReference type="GO" id="GO:0005737">
    <property type="term" value="C:cytoplasm"/>
    <property type="evidence" value="ECO:0007669"/>
    <property type="project" value="TreeGrafter"/>
</dbReference>
<feature type="binding site" evidence="5">
    <location>
        <begin position="184"/>
        <end position="190"/>
    </location>
    <ligand>
        <name>2-oxoglutarate</name>
        <dbReference type="ChEBI" id="CHEBI:16810"/>
    </ligand>
</feature>
<evidence type="ECO:0000256" key="1">
    <source>
        <dbReference type="ARBA" id="ARBA00022723"/>
    </source>
</evidence>
<dbReference type="InterPro" id="IPR004574">
    <property type="entry name" value="Alkb"/>
</dbReference>
<evidence type="ECO:0000313" key="8">
    <source>
        <dbReference type="EMBL" id="GCE61965.1"/>
    </source>
</evidence>
<reference evidence="9" key="1">
    <citation type="submission" date="2018-12" db="EMBL/GenBank/DDBJ databases">
        <title>Genome sequence of Microcystis aeruginosa NIES-4285.</title>
        <authorList>
            <person name="Tanabe Y."/>
        </authorList>
    </citation>
    <scope>NUCLEOTIDE SEQUENCE [LARGE SCALE GENOMIC DNA]</scope>
    <source>
        <strain evidence="9">NIES-4285</strain>
    </source>
</reference>
<evidence type="ECO:0000256" key="2">
    <source>
        <dbReference type="ARBA" id="ARBA00022964"/>
    </source>
</evidence>
<dbReference type="PANTHER" id="PTHR16557:SF2">
    <property type="entry name" value="NUCLEIC ACID DIOXYGENASE ALKBH1"/>
    <property type="match status" value="1"/>
</dbReference>
<dbReference type="GO" id="GO:0035516">
    <property type="term" value="F:broad specificity oxidative DNA demethylase activity"/>
    <property type="evidence" value="ECO:0007669"/>
    <property type="project" value="UniProtKB-EC"/>
</dbReference>
<feature type="binding site" evidence="6">
    <location>
        <position position="119"/>
    </location>
    <ligand>
        <name>Fe cation</name>
        <dbReference type="ChEBI" id="CHEBI:24875"/>
        <note>catalytic</note>
    </ligand>
</feature>
<dbReference type="Gene3D" id="2.60.120.590">
    <property type="entry name" value="Alpha-ketoglutarate-dependent dioxygenase AlkB-like"/>
    <property type="match status" value="1"/>
</dbReference>
<dbReference type="GO" id="GO:0035515">
    <property type="term" value="F:oxidative RNA demethylase activity"/>
    <property type="evidence" value="ECO:0007669"/>
    <property type="project" value="TreeGrafter"/>
</dbReference>
<proteinExistence type="predicted"/>
<comment type="caution">
    <text evidence="8">The sequence shown here is derived from an EMBL/GenBank/DDBJ whole genome shotgun (WGS) entry which is preliminary data.</text>
</comment>
<dbReference type="RefSeq" id="WP_130758129.1">
    <property type="nucleotide sequence ID" value="NZ_BIFY01000097.1"/>
</dbReference>
<keyword evidence="3 8" id="KW-0560">Oxidoreductase</keyword>
<feature type="binding site" evidence="6">
    <location>
        <position position="117"/>
    </location>
    <ligand>
        <name>Fe cation</name>
        <dbReference type="ChEBI" id="CHEBI:24875"/>
        <note>catalytic</note>
    </ligand>
</feature>
<evidence type="ECO:0000256" key="5">
    <source>
        <dbReference type="PIRSR" id="PIRSR604574-1"/>
    </source>
</evidence>
<dbReference type="PROSITE" id="PS51471">
    <property type="entry name" value="FE2OG_OXY"/>
    <property type="match status" value="1"/>
</dbReference>
<organism evidence="8 9">
    <name type="scientific">Microcystis aeruginosa NIES-4285</name>
    <dbReference type="NCBI Taxonomy" id="2497681"/>
    <lineage>
        <taxon>Bacteria</taxon>
        <taxon>Bacillati</taxon>
        <taxon>Cyanobacteriota</taxon>
        <taxon>Cyanophyceae</taxon>
        <taxon>Oscillatoriophycideae</taxon>
        <taxon>Chroococcales</taxon>
        <taxon>Microcystaceae</taxon>
        <taxon>Microcystis</taxon>
    </lineage>
</organism>
<dbReference type="EC" id="1.14.11.33" evidence="8"/>
<feature type="binding site" evidence="5">
    <location>
        <begin position="61"/>
        <end position="63"/>
    </location>
    <ligand>
        <name>substrate</name>
    </ligand>
</feature>
<protein>
    <submittedName>
        <fullName evidence="8">Alpha-ketoglutarate-dependent dioxygenase AlkB</fullName>
        <ecNumber evidence="8">1.14.11.33</ecNumber>
    </submittedName>
</protein>
<dbReference type="AlphaFoldDB" id="A0A402DII6"/>
<keyword evidence="1 6" id="KW-0479">Metal-binding</keyword>
<dbReference type="Proteomes" id="UP000289660">
    <property type="component" value="Unassembled WGS sequence"/>
</dbReference>
<keyword evidence="2 8" id="KW-0223">Dioxygenase</keyword>
<evidence type="ECO:0000256" key="3">
    <source>
        <dbReference type="ARBA" id="ARBA00023002"/>
    </source>
</evidence>
<accession>A0A402DII6</accession>
<dbReference type="InterPro" id="IPR037151">
    <property type="entry name" value="AlkB-like_sf"/>
</dbReference>
<evidence type="ECO:0000313" key="9">
    <source>
        <dbReference type="Proteomes" id="UP000289660"/>
    </source>
</evidence>
<evidence type="ECO:0000256" key="4">
    <source>
        <dbReference type="ARBA" id="ARBA00023004"/>
    </source>
</evidence>
<feature type="binding site" evidence="5">
    <location>
        <position position="147"/>
    </location>
    <ligand>
        <name>substrate</name>
    </ligand>
</feature>
<dbReference type="GO" id="GO:0035513">
    <property type="term" value="P:oxidative RNA demethylation"/>
    <property type="evidence" value="ECO:0007669"/>
    <property type="project" value="TreeGrafter"/>
</dbReference>
<evidence type="ECO:0000256" key="6">
    <source>
        <dbReference type="PIRSR" id="PIRSR604574-2"/>
    </source>
</evidence>
<dbReference type="GO" id="GO:0008198">
    <property type="term" value="F:ferrous iron binding"/>
    <property type="evidence" value="ECO:0007669"/>
    <property type="project" value="TreeGrafter"/>
</dbReference>
<feature type="binding site" evidence="5">
    <location>
        <position position="121"/>
    </location>
    <ligand>
        <name>substrate</name>
    </ligand>
</feature>
<keyword evidence="4 6" id="KW-0408">Iron</keyword>
<gene>
    <name evidence="8" type="primary">alkB</name>
    <name evidence="8" type="ORF">MiAbB_03909</name>
</gene>
<evidence type="ECO:0000259" key="7">
    <source>
        <dbReference type="PROSITE" id="PS51471"/>
    </source>
</evidence>
<comment type="cofactor">
    <cofactor evidence="6">
        <name>Fe(2+)</name>
        <dbReference type="ChEBI" id="CHEBI:29033"/>
    </cofactor>
    <text evidence="6">Binds 1 Fe(2+) ion per subunit.</text>
</comment>
<dbReference type="EMBL" id="BIFY01000097">
    <property type="protein sequence ID" value="GCE61965.1"/>
    <property type="molecule type" value="Genomic_DNA"/>
</dbReference>
<dbReference type="Pfam" id="PF13532">
    <property type="entry name" value="2OG-FeII_Oxy_2"/>
    <property type="match status" value="1"/>
</dbReference>
<dbReference type="InterPro" id="IPR027450">
    <property type="entry name" value="AlkB-like"/>
</dbReference>